<dbReference type="Gene3D" id="3.40.50.150">
    <property type="entry name" value="Vaccinia Virus protein VP39"/>
    <property type="match status" value="1"/>
</dbReference>
<dbReference type="CDD" id="cd02440">
    <property type="entry name" value="AdoMet_MTases"/>
    <property type="match status" value="1"/>
</dbReference>
<reference evidence="7" key="1">
    <citation type="journal article" date="2014" name="Int. J. Syst. Evol. Microbiol.">
        <title>Complete genome sequence of Corynebacterium casei LMG S-19264T (=DSM 44701T), isolated from a smear-ripened cheese.</title>
        <authorList>
            <consortium name="US DOE Joint Genome Institute (JGI-PGF)"/>
            <person name="Walter F."/>
            <person name="Albersmeier A."/>
            <person name="Kalinowski J."/>
            <person name="Ruckert C."/>
        </authorList>
    </citation>
    <scope>NUCLEOTIDE SEQUENCE</scope>
    <source>
        <strain evidence="7">CGMCC 1.12919</strain>
    </source>
</reference>
<dbReference type="PANTHER" id="PTHR43667:SF1">
    <property type="entry name" value="CYCLOPROPANE-FATTY-ACYL-PHOSPHOLIPID SYNTHASE"/>
    <property type="match status" value="1"/>
</dbReference>
<organism evidence="7 8">
    <name type="scientific">Chelatococcus reniformis</name>
    <dbReference type="NCBI Taxonomy" id="1494448"/>
    <lineage>
        <taxon>Bacteria</taxon>
        <taxon>Pseudomonadati</taxon>
        <taxon>Pseudomonadota</taxon>
        <taxon>Alphaproteobacteria</taxon>
        <taxon>Hyphomicrobiales</taxon>
        <taxon>Chelatococcaceae</taxon>
        <taxon>Chelatococcus</taxon>
    </lineage>
</organism>
<dbReference type="EMBL" id="BMGG01000001">
    <property type="protein sequence ID" value="GGC50405.1"/>
    <property type="molecule type" value="Genomic_DNA"/>
</dbReference>
<evidence type="ECO:0000256" key="6">
    <source>
        <dbReference type="PIRSR" id="PIRSR003085-1"/>
    </source>
</evidence>
<dbReference type="GO" id="GO:0008168">
    <property type="term" value="F:methyltransferase activity"/>
    <property type="evidence" value="ECO:0007669"/>
    <property type="project" value="UniProtKB-KW"/>
</dbReference>
<evidence type="ECO:0000313" key="8">
    <source>
        <dbReference type="Proteomes" id="UP000637002"/>
    </source>
</evidence>
<keyword evidence="4" id="KW-0949">S-adenosyl-L-methionine</keyword>
<sequence>MADKRLATLKKLLAHVHKEMGLEFGFYLWDGSTVPATLAPGALGVWLGDEGAVASLIRRPNAETLSNLWASGRLDIRNGTIFDMVEKKPKVRTRDFRKSLNRLLALRTASKFLFVSRGGPWPLEEISEEKPSSGDAAENKKNIGYHYDVSNAFYELWLDPEMVYTCSYYTDWDNSLAQSQLDKLEMVCRRLRLKPGESVLDMGCGWGAFSIYAAKHYGVKTYGVTLSEQQVAYANDKIKRLGLSDQCTIELKDFAHVEGHDRFDKVAAIGMIEHVGLANFPTYFGTVHRVLKPGGLFLHHGIVRPGKHATKKKKRAEFAALTKYIFPGGELDSISGNLTALERHGFEVHDVEGWREHYMRTCRQWHDRLYENREAAIREVGEVKYRIWLMYLGACSISFDRNNVGLYQTLASKRVRGSVGLPPSRADLYREPWQYKGRAPDQAS</sequence>
<gene>
    <name evidence="7" type="ORF">GCM10010994_06930</name>
</gene>
<accession>A0A916TYU9</accession>
<evidence type="ECO:0000256" key="1">
    <source>
        <dbReference type="ARBA" id="ARBA00010815"/>
    </source>
</evidence>
<keyword evidence="2" id="KW-0489">Methyltransferase</keyword>
<comment type="similarity">
    <text evidence="1">Belongs to the CFA/CMAS family.</text>
</comment>
<evidence type="ECO:0000256" key="2">
    <source>
        <dbReference type="ARBA" id="ARBA00022603"/>
    </source>
</evidence>
<feature type="active site" evidence="6">
    <location>
        <position position="395"/>
    </location>
</feature>
<evidence type="ECO:0000256" key="4">
    <source>
        <dbReference type="ARBA" id="ARBA00022691"/>
    </source>
</evidence>
<dbReference type="PANTHER" id="PTHR43667">
    <property type="entry name" value="CYCLOPROPANE-FATTY-ACYL-PHOSPHOLIPID SYNTHASE"/>
    <property type="match status" value="1"/>
</dbReference>
<dbReference type="RefSeq" id="WP_188607693.1">
    <property type="nucleotide sequence ID" value="NZ_BMGG01000001.1"/>
</dbReference>
<dbReference type="AlphaFoldDB" id="A0A916TYU9"/>
<dbReference type="InterPro" id="IPR029063">
    <property type="entry name" value="SAM-dependent_MTases_sf"/>
</dbReference>
<dbReference type="Proteomes" id="UP000637002">
    <property type="component" value="Unassembled WGS sequence"/>
</dbReference>
<keyword evidence="3" id="KW-0808">Transferase</keyword>
<dbReference type="Pfam" id="PF02353">
    <property type="entry name" value="CMAS"/>
    <property type="match status" value="1"/>
</dbReference>
<dbReference type="InterPro" id="IPR003333">
    <property type="entry name" value="CMAS"/>
</dbReference>
<dbReference type="GO" id="GO:0008610">
    <property type="term" value="P:lipid biosynthetic process"/>
    <property type="evidence" value="ECO:0007669"/>
    <property type="project" value="InterPro"/>
</dbReference>
<evidence type="ECO:0000313" key="7">
    <source>
        <dbReference type="EMBL" id="GGC50405.1"/>
    </source>
</evidence>
<evidence type="ECO:0000256" key="3">
    <source>
        <dbReference type="ARBA" id="ARBA00022679"/>
    </source>
</evidence>
<evidence type="ECO:0000256" key="5">
    <source>
        <dbReference type="ARBA" id="ARBA00023098"/>
    </source>
</evidence>
<dbReference type="PIRSF" id="PIRSF003085">
    <property type="entry name" value="CMAS"/>
    <property type="match status" value="1"/>
</dbReference>
<dbReference type="InterPro" id="IPR050723">
    <property type="entry name" value="CFA/CMAS"/>
</dbReference>
<dbReference type="GO" id="GO:0032259">
    <property type="term" value="P:methylation"/>
    <property type="evidence" value="ECO:0007669"/>
    <property type="project" value="UniProtKB-KW"/>
</dbReference>
<name>A0A916TYU9_9HYPH</name>
<keyword evidence="8" id="KW-1185">Reference proteome</keyword>
<comment type="caution">
    <text evidence="7">The sequence shown here is derived from an EMBL/GenBank/DDBJ whole genome shotgun (WGS) entry which is preliminary data.</text>
</comment>
<reference evidence="7" key="2">
    <citation type="submission" date="2020-09" db="EMBL/GenBank/DDBJ databases">
        <authorList>
            <person name="Sun Q."/>
            <person name="Zhou Y."/>
        </authorList>
    </citation>
    <scope>NUCLEOTIDE SEQUENCE</scope>
    <source>
        <strain evidence="7">CGMCC 1.12919</strain>
    </source>
</reference>
<protein>
    <submittedName>
        <fullName evidence="7">Cyclopropane-fatty-acyl-phospholipid synthase</fullName>
    </submittedName>
</protein>
<proteinExistence type="inferred from homology"/>
<keyword evidence="5" id="KW-0443">Lipid metabolism</keyword>
<dbReference type="SUPFAM" id="SSF53335">
    <property type="entry name" value="S-adenosyl-L-methionine-dependent methyltransferases"/>
    <property type="match status" value="1"/>
</dbReference>